<dbReference type="InterPro" id="IPR001128">
    <property type="entry name" value="Cyt_P450"/>
</dbReference>
<evidence type="ECO:0000256" key="5">
    <source>
        <dbReference type="ARBA" id="ARBA00023002"/>
    </source>
</evidence>
<dbReference type="PRINTS" id="PR00463">
    <property type="entry name" value="EP450I"/>
</dbReference>
<dbReference type="Pfam" id="PF00067">
    <property type="entry name" value="p450"/>
    <property type="match status" value="1"/>
</dbReference>
<gene>
    <name evidence="9" type="ORF">HID58_047393</name>
</gene>
<keyword evidence="8" id="KW-0812">Transmembrane</keyword>
<feature type="transmembrane region" description="Helical" evidence="8">
    <location>
        <begin position="25"/>
        <end position="48"/>
    </location>
</feature>
<dbReference type="EMBL" id="JAGKQM010000012">
    <property type="protein sequence ID" value="KAH0897825.1"/>
    <property type="molecule type" value="Genomic_DNA"/>
</dbReference>
<sequence>MAIDPSLSLASITGSFPFLSLDLCLSIVLLISLFVFWLTPGGFAWAIYKARFHTRVQSKTRAAIPGPAGHPIIGLLLAFVNNALTHRILANLWGLLRLRVSGFASPVEKSGILEHFVSEGYELLGIFNWSDHFPGARWLDLQGVRRRCRSLVGEVNVFVGNIIDDHISKRSLHDSQEEEITDEDDFVDVLLGMQGNSKLSNSDMIAVLWEMIFRGTDTVAILLEWILARMILHPDIQAKAQAEIDVIVGESGRQVSDLPKLPYLRAIVKETLRMHPPGPRMGSSHHSRDSDWDPLYSRWDHCYG</sequence>
<evidence type="ECO:0000256" key="1">
    <source>
        <dbReference type="ARBA" id="ARBA00001971"/>
    </source>
</evidence>
<evidence type="ECO:0000256" key="4">
    <source>
        <dbReference type="ARBA" id="ARBA00022723"/>
    </source>
</evidence>
<keyword evidence="3" id="KW-0349">Heme</keyword>
<reference evidence="9 10" key="1">
    <citation type="submission" date="2021-05" db="EMBL/GenBank/DDBJ databases">
        <title>Genome Assembly of Synthetic Allotetraploid Brassica napus Reveals Homoeologous Exchanges between Subgenomes.</title>
        <authorList>
            <person name="Davis J.T."/>
        </authorList>
    </citation>
    <scope>NUCLEOTIDE SEQUENCE [LARGE SCALE GENOMIC DNA]</scope>
    <source>
        <strain evidence="10">cv. Da-Ae</strain>
        <tissue evidence="9">Seedling</tissue>
    </source>
</reference>
<dbReference type="Proteomes" id="UP000824890">
    <property type="component" value="Unassembled WGS sequence"/>
</dbReference>
<protein>
    <submittedName>
        <fullName evidence="9">Uncharacterized protein</fullName>
    </submittedName>
</protein>
<name>A0ABQ8AZ40_BRANA</name>
<organism evidence="9 10">
    <name type="scientific">Brassica napus</name>
    <name type="common">Rape</name>
    <dbReference type="NCBI Taxonomy" id="3708"/>
    <lineage>
        <taxon>Eukaryota</taxon>
        <taxon>Viridiplantae</taxon>
        <taxon>Streptophyta</taxon>
        <taxon>Embryophyta</taxon>
        <taxon>Tracheophyta</taxon>
        <taxon>Spermatophyta</taxon>
        <taxon>Magnoliopsida</taxon>
        <taxon>eudicotyledons</taxon>
        <taxon>Gunneridae</taxon>
        <taxon>Pentapetalae</taxon>
        <taxon>rosids</taxon>
        <taxon>malvids</taxon>
        <taxon>Brassicales</taxon>
        <taxon>Brassicaceae</taxon>
        <taxon>Brassiceae</taxon>
        <taxon>Brassica</taxon>
    </lineage>
</organism>
<dbReference type="InterPro" id="IPR051996">
    <property type="entry name" value="Cytochrome_P450_78A"/>
</dbReference>
<keyword evidence="5" id="KW-0560">Oxidoreductase</keyword>
<dbReference type="InterPro" id="IPR002401">
    <property type="entry name" value="Cyt_P450_E_grp-I"/>
</dbReference>
<evidence type="ECO:0000256" key="2">
    <source>
        <dbReference type="ARBA" id="ARBA00010617"/>
    </source>
</evidence>
<comment type="cofactor">
    <cofactor evidence="1">
        <name>heme</name>
        <dbReference type="ChEBI" id="CHEBI:30413"/>
    </cofactor>
</comment>
<keyword evidence="10" id="KW-1185">Reference proteome</keyword>
<keyword evidence="4" id="KW-0479">Metal-binding</keyword>
<dbReference type="PANTHER" id="PTHR47946:SF25">
    <property type="entry name" value="CYTOCHROME P450 78A5"/>
    <property type="match status" value="1"/>
</dbReference>
<dbReference type="SUPFAM" id="SSF48264">
    <property type="entry name" value="Cytochrome P450"/>
    <property type="match status" value="1"/>
</dbReference>
<evidence type="ECO:0000256" key="7">
    <source>
        <dbReference type="ARBA" id="ARBA00023033"/>
    </source>
</evidence>
<comment type="caution">
    <text evidence="9">The sequence shown here is derived from an EMBL/GenBank/DDBJ whole genome shotgun (WGS) entry which is preliminary data.</text>
</comment>
<evidence type="ECO:0000313" key="9">
    <source>
        <dbReference type="EMBL" id="KAH0897825.1"/>
    </source>
</evidence>
<dbReference type="InterPro" id="IPR036396">
    <property type="entry name" value="Cyt_P450_sf"/>
</dbReference>
<accession>A0ABQ8AZ40</accession>
<comment type="similarity">
    <text evidence="2">Belongs to the cytochrome P450 family.</text>
</comment>
<evidence type="ECO:0000256" key="6">
    <source>
        <dbReference type="ARBA" id="ARBA00023004"/>
    </source>
</evidence>
<keyword evidence="8" id="KW-1133">Transmembrane helix</keyword>
<evidence type="ECO:0000256" key="8">
    <source>
        <dbReference type="SAM" id="Phobius"/>
    </source>
</evidence>
<evidence type="ECO:0000313" key="10">
    <source>
        <dbReference type="Proteomes" id="UP000824890"/>
    </source>
</evidence>
<keyword evidence="6" id="KW-0408">Iron</keyword>
<dbReference type="Gene3D" id="1.10.630.10">
    <property type="entry name" value="Cytochrome P450"/>
    <property type="match status" value="1"/>
</dbReference>
<keyword evidence="8" id="KW-0472">Membrane</keyword>
<evidence type="ECO:0000256" key="3">
    <source>
        <dbReference type="ARBA" id="ARBA00022617"/>
    </source>
</evidence>
<dbReference type="PANTHER" id="PTHR47946">
    <property type="entry name" value="CYTOCHROME P450 78A7-RELATED"/>
    <property type="match status" value="1"/>
</dbReference>
<proteinExistence type="inferred from homology"/>
<keyword evidence="7" id="KW-0503">Monooxygenase</keyword>